<gene>
    <name evidence="1" type="ORF">GCM10022287_04210</name>
</gene>
<reference evidence="2" key="1">
    <citation type="journal article" date="2019" name="Int. J. Syst. Evol. Microbiol.">
        <title>The Global Catalogue of Microorganisms (GCM) 10K type strain sequencing project: providing services to taxonomists for standard genome sequencing and annotation.</title>
        <authorList>
            <consortium name="The Broad Institute Genomics Platform"/>
            <consortium name="The Broad Institute Genome Sequencing Center for Infectious Disease"/>
            <person name="Wu L."/>
            <person name="Ma J."/>
        </authorList>
    </citation>
    <scope>NUCLEOTIDE SEQUENCE [LARGE SCALE GENOMIC DNA]</scope>
    <source>
        <strain evidence="2">JCM 17591</strain>
    </source>
</reference>
<name>A0ABP7ZRL4_9MICO</name>
<evidence type="ECO:0000313" key="2">
    <source>
        <dbReference type="Proteomes" id="UP001501079"/>
    </source>
</evidence>
<evidence type="ECO:0000313" key="1">
    <source>
        <dbReference type="EMBL" id="GAA4168712.1"/>
    </source>
</evidence>
<protein>
    <submittedName>
        <fullName evidence="1">Uncharacterized protein</fullName>
    </submittedName>
</protein>
<keyword evidence="2" id="KW-1185">Reference proteome</keyword>
<accession>A0ABP7ZRL4</accession>
<dbReference type="Proteomes" id="UP001501079">
    <property type="component" value="Unassembled WGS sequence"/>
</dbReference>
<proteinExistence type="predicted"/>
<comment type="caution">
    <text evidence="1">The sequence shown here is derived from an EMBL/GenBank/DDBJ whole genome shotgun (WGS) entry which is preliminary data.</text>
</comment>
<sequence>MPNFPWDLLDHSNDEAAVLLSPEYHDFALLERVGLPEGHPWREDLPQW</sequence>
<organism evidence="1 2">
    <name type="scientific">Gryllotalpicola koreensis</name>
    <dbReference type="NCBI Taxonomy" id="993086"/>
    <lineage>
        <taxon>Bacteria</taxon>
        <taxon>Bacillati</taxon>
        <taxon>Actinomycetota</taxon>
        <taxon>Actinomycetes</taxon>
        <taxon>Micrococcales</taxon>
        <taxon>Microbacteriaceae</taxon>
        <taxon>Gryllotalpicola</taxon>
    </lineage>
</organism>
<dbReference type="RefSeq" id="WP_344751616.1">
    <property type="nucleotide sequence ID" value="NZ_BAABBW010000001.1"/>
</dbReference>
<dbReference type="EMBL" id="BAABBW010000001">
    <property type="protein sequence ID" value="GAA4168712.1"/>
    <property type="molecule type" value="Genomic_DNA"/>
</dbReference>